<evidence type="ECO:0000313" key="2">
    <source>
        <dbReference type="Proteomes" id="UP001438707"/>
    </source>
</evidence>
<proteinExistence type="predicted"/>
<dbReference type="Proteomes" id="UP001438707">
    <property type="component" value="Unassembled WGS sequence"/>
</dbReference>
<reference evidence="1 2" key="1">
    <citation type="journal article" date="2024" name="Nat. Commun.">
        <title>Phylogenomics reveals the evolutionary origins of lichenization in chlorophyte algae.</title>
        <authorList>
            <person name="Puginier C."/>
            <person name="Libourel C."/>
            <person name="Otte J."/>
            <person name="Skaloud P."/>
            <person name="Haon M."/>
            <person name="Grisel S."/>
            <person name="Petersen M."/>
            <person name="Berrin J.G."/>
            <person name="Delaux P.M."/>
            <person name="Dal Grande F."/>
            <person name="Keller J."/>
        </authorList>
    </citation>
    <scope>NUCLEOTIDE SEQUENCE [LARGE SCALE GENOMIC DNA]</scope>
    <source>
        <strain evidence="1 2">SAG 2145</strain>
    </source>
</reference>
<organism evidence="1 2">
    <name type="scientific">Apatococcus lobatus</name>
    <dbReference type="NCBI Taxonomy" id="904363"/>
    <lineage>
        <taxon>Eukaryota</taxon>
        <taxon>Viridiplantae</taxon>
        <taxon>Chlorophyta</taxon>
        <taxon>core chlorophytes</taxon>
        <taxon>Trebouxiophyceae</taxon>
        <taxon>Chlorellales</taxon>
        <taxon>Chlorellaceae</taxon>
        <taxon>Apatococcus</taxon>
    </lineage>
</organism>
<sequence>MSKPTATLDAPVLARLRSQAYACVTPGGFDYLSRAEELLQWFEDNRLPCPAAAAAGMAAAAGDVAVLQQAYGQDCTADNHQVMSLAAAGGHVHVLAWAAAVNMFGRPIPQRYSPLDNVMHVA</sequence>
<evidence type="ECO:0000313" key="1">
    <source>
        <dbReference type="EMBL" id="KAK9840110.1"/>
    </source>
</evidence>
<dbReference type="AlphaFoldDB" id="A0AAW1S2Q1"/>
<comment type="caution">
    <text evidence="1">The sequence shown here is derived from an EMBL/GenBank/DDBJ whole genome shotgun (WGS) entry which is preliminary data.</text>
</comment>
<gene>
    <name evidence="1" type="ORF">WJX74_003510</name>
</gene>
<accession>A0AAW1S2Q1</accession>
<protein>
    <submittedName>
        <fullName evidence="1">Uncharacterized protein</fullName>
    </submittedName>
</protein>
<keyword evidence="2" id="KW-1185">Reference proteome</keyword>
<name>A0AAW1S2Q1_9CHLO</name>
<dbReference type="EMBL" id="JALJOS010000004">
    <property type="protein sequence ID" value="KAK9840110.1"/>
    <property type="molecule type" value="Genomic_DNA"/>
</dbReference>